<evidence type="ECO:0000256" key="1">
    <source>
        <dbReference type="SAM" id="MobiDB-lite"/>
    </source>
</evidence>
<name>A0A831RZ52_9GAMM</name>
<reference evidence="3" key="1">
    <citation type="journal article" date="2020" name="mSystems">
        <title>Genome- and Community-Level Interaction Insights into Carbon Utilization and Element Cycling Functions of Hydrothermarchaeota in Hydrothermal Sediment.</title>
        <authorList>
            <person name="Zhou Z."/>
            <person name="Liu Y."/>
            <person name="Xu W."/>
            <person name="Pan J."/>
            <person name="Luo Z.H."/>
            <person name="Li M."/>
        </authorList>
    </citation>
    <scope>NUCLEOTIDE SEQUENCE [LARGE SCALE GENOMIC DNA]</scope>
    <source>
        <strain evidence="3">HyVt-458</strain>
    </source>
</reference>
<dbReference type="AlphaFoldDB" id="A0A831RZ52"/>
<feature type="compositionally biased region" description="Basic and acidic residues" evidence="1">
    <location>
        <begin position="225"/>
        <end position="235"/>
    </location>
</feature>
<dbReference type="Pfam" id="PF00092">
    <property type="entry name" value="VWA"/>
    <property type="match status" value="1"/>
</dbReference>
<feature type="domain" description="VWFA" evidence="2">
    <location>
        <begin position="419"/>
        <end position="608"/>
    </location>
</feature>
<dbReference type="InterPro" id="IPR036465">
    <property type="entry name" value="vWFA_dom_sf"/>
</dbReference>
<evidence type="ECO:0000259" key="2">
    <source>
        <dbReference type="PROSITE" id="PS50234"/>
    </source>
</evidence>
<evidence type="ECO:0000313" key="3">
    <source>
        <dbReference type="EMBL" id="HEC07450.1"/>
    </source>
</evidence>
<dbReference type="SUPFAM" id="SSF53300">
    <property type="entry name" value="vWA-like"/>
    <property type="match status" value="1"/>
</dbReference>
<dbReference type="SMART" id="SM00327">
    <property type="entry name" value="VWA"/>
    <property type="match status" value="1"/>
</dbReference>
<dbReference type="PANTHER" id="PTHR41248">
    <property type="entry name" value="NORD PROTEIN"/>
    <property type="match status" value="1"/>
</dbReference>
<proteinExistence type="predicted"/>
<gene>
    <name evidence="3" type="ORF">ENJ12_11385</name>
</gene>
<organism evidence="3">
    <name type="scientific">Thiolapillus brandeum</name>
    <dbReference type="NCBI Taxonomy" id="1076588"/>
    <lineage>
        <taxon>Bacteria</taxon>
        <taxon>Pseudomonadati</taxon>
        <taxon>Pseudomonadota</taxon>
        <taxon>Gammaproteobacteria</taxon>
        <taxon>Chromatiales</taxon>
        <taxon>Sedimenticolaceae</taxon>
        <taxon>Thiolapillus</taxon>
    </lineage>
</organism>
<dbReference type="Proteomes" id="UP000886339">
    <property type="component" value="Unassembled WGS sequence"/>
</dbReference>
<comment type="caution">
    <text evidence="3">The sequence shown here is derived from an EMBL/GenBank/DDBJ whole genome shotgun (WGS) entry which is preliminary data.</text>
</comment>
<dbReference type="InterPro" id="IPR002035">
    <property type="entry name" value="VWF_A"/>
</dbReference>
<dbReference type="PROSITE" id="PS50234">
    <property type="entry name" value="VWFA"/>
    <property type="match status" value="1"/>
</dbReference>
<feature type="region of interest" description="Disordered" evidence="1">
    <location>
        <begin position="201"/>
        <end position="245"/>
    </location>
</feature>
<dbReference type="PANTHER" id="PTHR41248:SF1">
    <property type="entry name" value="NORD PROTEIN"/>
    <property type="match status" value="1"/>
</dbReference>
<dbReference type="Gene3D" id="3.40.50.410">
    <property type="entry name" value="von Willebrand factor, type A domain"/>
    <property type="match status" value="1"/>
</dbReference>
<accession>A0A831RZ52</accession>
<dbReference type="CDD" id="cd01454">
    <property type="entry name" value="vWA_norD_type"/>
    <property type="match status" value="1"/>
</dbReference>
<sequence length="613" mass="69530">MEEHVGGWWHDFITRRSEQRFPDAAVRLSDIQHLLGIWFRALGGDGGLEIAGADATLINSRRTLLQRMAGTNKKAELAWRDENALRLPPEIDCFADRDLNRDLYLWLGALAAMETDDEPEPWFTHNQKLSRAALERYPGLQDKYLRLVEAHLQQRAAGRWPADEMAQEQAIRRALVEPGSMERLPPARRMPLPVPLWLHPNPPEAARMPATEPAQDAEAGGGSAKELKEVPRKQTEQAQTQDEDRGLITVRMENLFSWGEHVNVDRGSEDEEDDQRADEVARDLDKISVTRNGKAAKTKIRFDLDLPAESEDDEILSDDLMLPEWDWKKRQLVPDHCRIIELVAKDALAIPLPERLNRTAAKLRSQFQALAPARVWHRARPDGEEVDLDAYLRYRTDRASGCNVAADNLYRQMNAGARDLACLLLADLSLSTDTWVNDESRVLDVIQDSLYLFAESLAATGDQFGIYGFSSRKRDPIRIHAIKTFDESYSGRIRGRIEALKPGYYTRLGAGIRYAAERLKQQGAGRRLLLILTDGKPNDLDQYEGRYGIEDTRHAVQSVRNLGFHPFCVTIDEKGNDYLPHLFGNSGYVVIRDPMELPGQLPLLYARLTAQQH</sequence>
<dbReference type="InterPro" id="IPR051928">
    <property type="entry name" value="NorD/CobT"/>
</dbReference>
<dbReference type="EMBL" id="DRLF01000395">
    <property type="protein sequence ID" value="HEC07450.1"/>
    <property type="molecule type" value="Genomic_DNA"/>
</dbReference>
<protein>
    <submittedName>
        <fullName evidence="3">VWA domain-containing protein</fullName>
    </submittedName>
</protein>